<feature type="domain" description="NodB homology" evidence="1">
    <location>
        <begin position="3"/>
        <end position="263"/>
    </location>
</feature>
<evidence type="ECO:0000259" key="1">
    <source>
        <dbReference type="PROSITE" id="PS51677"/>
    </source>
</evidence>
<sequence>MTERIALKVDVDTLRGTLEGVPALLALLARHRVNATFLFSLGPDNTGRALRRIFRPGFLNKVLRTSVAANYGLKTLCYGTLLPAPNISERACDVMRSVRDAGFEVGVHCHDHVLWQDHVAAQSYAWTREQMQLAVAAFQRVFGERPKVHGAAGWQMNEHVPQLEAELGFDYASDTRGSSPFRPLFAGEAAFCPQLPTTLPTFDEVIGLDGCTEQNVADVLFEHSRTHPGPHVFTLHAELEGMRLRPAFERLLQLWLAQGVQLCSMRDLYMNLPPELPTYPVEFGELAGRSGRLARQVTVPLERRD</sequence>
<organism evidence="2 3">
    <name type="scientific">Steroidobacter flavus</name>
    <dbReference type="NCBI Taxonomy" id="1842136"/>
    <lineage>
        <taxon>Bacteria</taxon>
        <taxon>Pseudomonadati</taxon>
        <taxon>Pseudomonadota</taxon>
        <taxon>Gammaproteobacteria</taxon>
        <taxon>Steroidobacterales</taxon>
        <taxon>Steroidobacteraceae</taxon>
        <taxon>Steroidobacter</taxon>
    </lineage>
</organism>
<evidence type="ECO:0000313" key="3">
    <source>
        <dbReference type="Proteomes" id="UP001595904"/>
    </source>
</evidence>
<dbReference type="Proteomes" id="UP001595904">
    <property type="component" value="Unassembled WGS sequence"/>
</dbReference>
<protein>
    <submittedName>
        <fullName evidence="2">Polysaccharide deacetylase family protein</fullName>
    </submittedName>
</protein>
<dbReference type="PROSITE" id="PS51677">
    <property type="entry name" value="NODB"/>
    <property type="match status" value="1"/>
</dbReference>
<accession>A0ABV8T6L6</accession>
<gene>
    <name evidence="2" type="ORF">ACFPN2_37115</name>
</gene>
<dbReference type="Pfam" id="PF01522">
    <property type="entry name" value="Polysacc_deac_1"/>
    <property type="match status" value="1"/>
</dbReference>
<comment type="caution">
    <text evidence="2">The sequence shown here is derived from an EMBL/GenBank/DDBJ whole genome shotgun (WGS) entry which is preliminary data.</text>
</comment>
<keyword evidence="3" id="KW-1185">Reference proteome</keyword>
<dbReference type="Gene3D" id="3.20.20.370">
    <property type="entry name" value="Glycoside hydrolase/deacetylase"/>
    <property type="match status" value="1"/>
</dbReference>
<evidence type="ECO:0000313" key="2">
    <source>
        <dbReference type="EMBL" id="MFC4314745.1"/>
    </source>
</evidence>
<dbReference type="SUPFAM" id="SSF88713">
    <property type="entry name" value="Glycoside hydrolase/deacetylase"/>
    <property type="match status" value="1"/>
</dbReference>
<name>A0ABV8T6L6_9GAMM</name>
<dbReference type="InterPro" id="IPR002509">
    <property type="entry name" value="NODB_dom"/>
</dbReference>
<dbReference type="RefSeq" id="WP_380606179.1">
    <property type="nucleotide sequence ID" value="NZ_JBHSDU010000015.1"/>
</dbReference>
<dbReference type="EMBL" id="JBHSDU010000015">
    <property type="protein sequence ID" value="MFC4314745.1"/>
    <property type="molecule type" value="Genomic_DNA"/>
</dbReference>
<proteinExistence type="predicted"/>
<reference evidence="3" key="1">
    <citation type="journal article" date="2019" name="Int. J. Syst. Evol. Microbiol.">
        <title>The Global Catalogue of Microorganisms (GCM) 10K type strain sequencing project: providing services to taxonomists for standard genome sequencing and annotation.</title>
        <authorList>
            <consortium name="The Broad Institute Genomics Platform"/>
            <consortium name="The Broad Institute Genome Sequencing Center for Infectious Disease"/>
            <person name="Wu L."/>
            <person name="Ma J."/>
        </authorList>
    </citation>
    <scope>NUCLEOTIDE SEQUENCE [LARGE SCALE GENOMIC DNA]</scope>
    <source>
        <strain evidence="3">CGMCC 1.10759</strain>
    </source>
</reference>
<dbReference type="InterPro" id="IPR011330">
    <property type="entry name" value="Glyco_hydro/deAcase_b/a-brl"/>
</dbReference>